<reference evidence="4 5" key="1">
    <citation type="submission" date="2009-01" db="EMBL/GenBank/DDBJ databases">
        <authorList>
            <person name="Fulton L."/>
            <person name="Clifton S."/>
            <person name="Fulton B."/>
            <person name="Xu J."/>
            <person name="Minx P."/>
            <person name="Pepin K.H."/>
            <person name="Johnson M."/>
            <person name="Bhonagiri V."/>
            <person name="Nash W.E."/>
            <person name="Mardis E.R."/>
            <person name="Wilson R.K."/>
        </authorList>
    </citation>
    <scope>NUCLEOTIDE SEQUENCE [LARGE SCALE GENOMIC DNA]</scope>
    <source>
        <strain evidence="5">DSM 10507 / JCM 14656 / S5a33</strain>
    </source>
</reference>
<keyword evidence="3" id="KW-1133">Transmembrane helix</keyword>
<feature type="non-terminal residue" evidence="4">
    <location>
        <position position="1"/>
    </location>
</feature>
<keyword evidence="3" id="KW-0472">Membrane</keyword>
<feature type="transmembrane region" description="Helical" evidence="3">
    <location>
        <begin position="102"/>
        <end position="124"/>
    </location>
</feature>
<comment type="caution">
    <text evidence="4">The sequence shown here is derived from an EMBL/GenBank/DDBJ whole genome shotgun (WGS) entry which is preliminary data.</text>
</comment>
<dbReference type="InterPro" id="IPR042002">
    <property type="entry name" value="Sortase_C"/>
</dbReference>
<evidence type="ECO:0000313" key="4">
    <source>
        <dbReference type="EMBL" id="EEG48157.1"/>
    </source>
</evidence>
<dbReference type="NCBIfam" id="TIGR01076">
    <property type="entry name" value="sortase_fam"/>
    <property type="match status" value="1"/>
</dbReference>
<sequence>VLTGHRGLPSAKLFSNLDEMEEGDTFSIHVLDRTLTYQVDQIRIVEPREVEDLEIEEGKDYCTLLTCTPYGINSHRLLVRGYRIANAVSAQRIPADAVQIDIVIVVLAVAVVILLAGGILWFLVRRIYERKGGR</sequence>
<dbReference type="InterPro" id="IPR005754">
    <property type="entry name" value="Sortase"/>
</dbReference>
<reference evidence="4 5" key="2">
    <citation type="submission" date="2009-02" db="EMBL/GenBank/DDBJ databases">
        <title>Draft genome sequence of Blautia hydrogenotrophica DSM 10507 (Ruminococcus hydrogenotrophicus DSM 10507).</title>
        <authorList>
            <person name="Sudarsanam P."/>
            <person name="Ley R."/>
            <person name="Guruge J."/>
            <person name="Turnbaugh P.J."/>
            <person name="Mahowald M."/>
            <person name="Liep D."/>
            <person name="Gordon J."/>
        </authorList>
    </citation>
    <scope>NUCLEOTIDE SEQUENCE [LARGE SCALE GENOMIC DNA]</scope>
    <source>
        <strain evidence="5">DSM 10507 / JCM 14656 / S5a33</strain>
    </source>
</reference>
<accession>C0CPW3</accession>
<feature type="active site" description="Proton donor/acceptor" evidence="2">
    <location>
        <position position="5"/>
    </location>
</feature>
<dbReference type="EMBL" id="ACBZ01000160">
    <property type="protein sequence ID" value="EEG48157.1"/>
    <property type="molecule type" value="Genomic_DNA"/>
</dbReference>
<keyword evidence="5" id="KW-1185">Reference proteome</keyword>
<dbReference type="CDD" id="cd05827">
    <property type="entry name" value="Sortase_C"/>
    <property type="match status" value="1"/>
</dbReference>
<dbReference type="Pfam" id="PF04203">
    <property type="entry name" value="Sortase"/>
    <property type="match status" value="1"/>
</dbReference>
<dbReference type="PATRIC" id="fig|476272.21.peg.1050"/>
<evidence type="ECO:0000256" key="1">
    <source>
        <dbReference type="ARBA" id="ARBA00022801"/>
    </source>
</evidence>
<evidence type="ECO:0000256" key="3">
    <source>
        <dbReference type="SAM" id="Phobius"/>
    </source>
</evidence>
<dbReference type="Proteomes" id="UP000003100">
    <property type="component" value="Unassembled WGS sequence"/>
</dbReference>
<gene>
    <name evidence="4" type="ORF">RUMHYD_02915</name>
</gene>
<keyword evidence="1" id="KW-0378">Hydrolase</keyword>
<proteinExistence type="predicted"/>
<dbReference type="eggNOG" id="COG3764">
    <property type="taxonomic scope" value="Bacteria"/>
</dbReference>
<dbReference type="Gene3D" id="2.40.260.10">
    <property type="entry name" value="Sortase"/>
    <property type="match status" value="1"/>
</dbReference>
<dbReference type="SUPFAM" id="SSF63817">
    <property type="entry name" value="Sortase"/>
    <property type="match status" value="1"/>
</dbReference>
<dbReference type="AlphaFoldDB" id="C0CPW3"/>
<dbReference type="InterPro" id="IPR023365">
    <property type="entry name" value="Sortase_dom-sf"/>
</dbReference>
<organism evidence="4 5">
    <name type="scientific">Blautia hydrogenotrophica (strain DSM 10507 / JCM 14656 / S5a33)</name>
    <name type="common">Ruminococcus hydrogenotrophicus</name>
    <dbReference type="NCBI Taxonomy" id="476272"/>
    <lineage>
        <taxon>Bacteria</taxon>
        <taxon>Bacillati</taxon>
        <taxon>Bacillota</taxon>
        <taxon>Clostridia</taxon>
        <taxon>Lachnospirales</taxon>
        <taxon>Lachnospiraceae</taxon>
        <taxon>Blautia</taxon>
    </lineage>
</organism>
<dbReference type="HOGENOM" id="CLU_1890044_0_0_9"/>
<evidence type="ECO:0000256" key="2">
    <source>
        <dbReference type="PIRSR" id="PIRSR605754-1"/>
    </source>
</evidence>
<name>C0CPW3_BLAHS</name>
<dbReference type="GO" id="GO:0016787">
    <property type="term" value="F:hydrolase activity"/>
    <property type="evidence" value="ECO:0007669"/>
    <property type="project" value="UniProtKB-KW"/>
</dbReference>
<evidence type="ECO:0008006" key="6">
    <source>
        <dbReference type="Google" id="ProtNLM"/>
    </source>
</evidence>
<dbReference type="RefSeq" id="WP_005950669.1">
    <property type="nucleotide sequence ID" value="NZ_GG657686.1"/>
</dbReference>
<keyword evidence="3" id="KW-0812">Transmembrane</keyword>
<protein>
    <recommendedName>
        <fullName evidence="6">Sortase</fullName>
    </recommendedName>
</protein>
<feature type="active site" description="Acyl-thioester intermediate" evidence="2">
    <location>
        <position position="67"/>
    </location>
</feature>
<evidence type="ECO:0000313" key="5">
    <source>
        <dbReference type="Proteomes" id="UP000003100"/>
    </source>
</evidence>